<feature type="transmembrane region" description="Helical" evidence="12">
    <location>
        <begin position="34"/>
        <end position="53"/>
    </location>
</feature>
<dbReference type="InterPro" id="IPR000540">
    <property type="entry name" value="Flag_MotA_CS"/>
</dbReference>
<keyword evidence="8" id="KW-0375">Hydrogen ion transport</keyword>
<dbReference type="PROSITE" id="PS01307">
    <property type="entry name" value="MOTA"/>
    <property type="match status" value="1"/>
</dbReference>
<evidence type="ECO:0000256" key="10">
    <source>
        <dbReference type="ARBA" id="ARBA00023065"/>
    </source>
</evidence>
<accession>A0A5A7NPF7</accession>
<evidence type="ECO:0000256" key="12">
    <source>
        <dbReference type="SAM" id="Phobius"/>
    </source>
</evidence>
<evidence type="ECO:0000256" key="3">
    <source>
        <dbReference type="ARBA" id="ARBA00022448"/>
    </source>
</evidence>
<dbReference type="InterPro" id="IPR002898">
    <property type="entry name" value="MotA_ExbB_proton_chnl"/>
</dbReference>
<keyword evidence="10" id="KW-0406">Ion transport</keyword>
<keyword evidence="9 12" id="KW-1133">Transmembrane helix</keyword>
<evidence type="ECO:0000313" key="15">
    <source>
        <dbReference type="EMBL" id="GER21658.1"/>
    </source>
</evidence>
<dbReference type="GO" id="GO:0005886">
    <property type="term" value="C:plasma membrane"/>
    <property type="evidence" value="ECO:0007669"/>
    <property type="project" value="UniProtKB-SubCell"/>
</dbReference>
<sequence>MDPLLIIGLLLAFGSVVAMVFMEGAHLSSLLLPAPIVLVVGATIAVGLASTTWRDALHGIRLLPRTFTGKVPSPAETIERLVGLARTARAEGLLALDATLAGTTDRFERTALQGIVDGMPGDELRILLEEEIGTRERADAAGAGFFNSMGGYAPTIGIIGTVVSLTHVLENLSDPSNLGHMIAAAFVATLWGLLTSNFIWLPIGSRMERICALETEEMVLVMEGSLAILEGSQPALLEDRLRAMVPRHRLPVEAA</sequence>
<evidence type="ECO:0000256" key="9">
    <source>
        <dbReference type="ARBA" id="ARBA00022989"/>
    </source>
</evidence>
<dbReference type="Proteomes" id="UP000325307">
    <property type="component" value="Unassembled WGS sequence"/>
</dbReference>
<dbReference type="GO" id="GO:0006935">
    <property type="term" value="P:chemotaxis"/>
    <property type="evidence" value="ECO:0007669"/>
    <property type="project" value="UniProtKB-KW"/>
</dbReference>
<feature type="transmembrane region" description="Helical" evidence="12">
    <location>
        <begin position="181"/>
        <end position="200"/>
    </location>
</feature>
<dbReference type="AlphaFoldDB" id="A0A5A7NPF7"/>
<keyword evidence="16" id="KW-1185">Reference proteome</keyword>
<evidence type="ECO:0000313" key="16">
    <source>
        <dbReference type="Proteomes" id="UP000325307"/>
    </source>
</evidence>
<dbReference type="InterPro" id="IPR047055">
    <property type="entry name" value="MotA-like"/>
</dbReference>
<evidence type="ECO:0000256" key="1">
    <source>
        <dbReference type="ARBA" id="ARBA00004651"/>
    </source>
</evidence>
<dbReference type="GO" id="GO:1902600">
    <property type="term" value="P:proton transmembrane transport"/>
    <property type="evidence" value="ECO:0007669"/>
    <property type="project" value="UniProtKB-KW"/>
</dbReference>
<evidence type="ECO:0000256" key="4">
    <source>
        <dbReference type="ARBA" id="ARBA00022475"/>
    </source>
</evidence>
<evidence type="ECO:0000256" key="5">
    <source>
        <dbReference type="ARBA" id="ARBA00022500"/>
    </source>
</evidence>
<comment type="subcellular location">
    <subcellularLocation>
        <location evidence="1">Cell membrane</location>
        <topology evidence="1">Multi-pass membrane protein</topology>
    </subcellularLocation>
</comment>
<keyword evidence="11 12" id="KW-0472">Membrane</keyword>
<dbReference type="OrthoDB" id="9806929at2"/>
<comment type="similarity">
    <text evidence="2">Belongs to the MotA family.</text>
</comment>
<dbReference type="EMBL" id="BKDJ01000001">
    <property type="protein sequence ID" value="GER21658.1"/>
    <property type="molecule type" value="Genomic_DNA"/>
</dbReference>
<evidence type="ECO:0000259" key="13">
    <source>
        <dbReference type="Pfam" id="PF01618"/>
    </source>
</evidence>
<dbReference type="Pfam" id="PF20560">
    <property type="entry name" value="MotA_N"/>
    <property type="match status" value="1"/>
</dbReference>
<protein>
    <submittedName>
        <fullName evidence="15">Motility protein A</fullName>
    </submittedName>
</protein>
<feature type="domain" description="Motility protein A N-terminal" evidence="14">
    <location>
        <begin position="6"/>
        <end position="86"/>
    </location>
</feature>
<reference evidence="15 16" key="1">
    <citation type="submission" date="2019-09" db="EMBL/GenBank/DDBJ databases">
        <title>Arthrobacter zafarii sp. nov., a moderately thermotolerant and halotolerant actinobacterium isolated from Cholistan desert soil of Pakistan.</title>
        <authorList>
            <person name="Amin A."/>
            <person name="Ahmed I."/>
            <person name="Khalid N."/>
            <person name="Schumann P."/>
            <person name="Busse H.J."/>
            <person name="Khan I.U."/>
            <person name="Li S."/>
            <person name="Li W.J."/>
        </authorList>
    </citation>
    <scope>NUCLEOTIDE SEQUENCE [LARGE SCALE GENOMIC DNA]</scope>
    <source>
        <strain evidence="15 16">NCCP-1664</strain>
    </source>
</reference>
<dbReference type="GO" id="GO:0071978">
    <property type="term" value="P:bacterial-type flagellum-dependent swarming motility"/>
    <property type="evidence" value="ECO:0007669"/>
    <property type="project" value="InterPro"/>
</dbReference>
<evidence type="ECO:0000256" key="8">
    <source>
        <dbReference type="ARBA" id="ARBA00022781"/>
    </source>
</evidence>
<proteinExistence type="inferred from homology"/>
<organism evidence="15 16">
    <name type="scientific">Zafaria cholistanensis</name>
    <dbReference type="NCBI Taxonomy" id="1682741"/>
    <lineage>
        <taxon>Bacteria</taxon>
        <taxon>Bacillati</taxon>
        <taxon>Actinomycetota</taxon>
        <taxon>Actinomycetes</taxon>
        <taxon>Micrococcales</taxon>
        <taxon>Micrococcaceae</taxon>
        <taxon>Zafaria</taxon>
    </lineage>
</organism>
<keyword evidence="6 12" id="KW-0812">Transmembrane</keyword>
<keyword evidence="3" id="KW-0813">Transport</keyword>
<evidence type="ECO:0000259" key="14">
    <source>
        <dbReference type="Pfam" id="PF20560"/>
    </source>
</evidence>
<keyword evidence="7" id="KW-0283">Flagellar rotation</keyword>
<keyword evidence="4" id="KW-1003">Cell membrane</keyword>
<feature type="domain" description="MotA/TolQ/ExbB proton channel" evidence="13">
    <location>
        <begin position="104"/>
        <end position="218"/>
    </location>
</feature>
<evidence type="ECO:0000256" key="2">
    <source>
        <dbReference type="ARBA" id="ARBA00008038"/>
    </source>
</evidence>
<dbReference type="Pfam" id="PF01618">
    <property type="entry name" value="MotA_ExbB"/>
    <property type="match status" value="1"/>
</dbReference>
<comment type="caution">
    <text evidence="15">The sequence shown here is derived from an EMBL/GenBank/DDBJ whole genome shotgun (WGS) entry which is preliminary data.</text>
</comment>
<name>A0A5A7NPF7_9MICC</name>
<keyword evidence="5" id="KW-0145">Chemotaxis</keyword>
<dbReference type="RefSeq" id="WP_149955193.1">
    <property type="nucleotide sequence ID" value="NZ_BKDJ01000001.1"/>
</dbReference>
<dbReference type="PANTHER" id="PTHR30433">
    <property type="entry name" value="CHEMOTAXIS PROTEIN MOTA"/>
    <property type="match status" value="1"/>
</dbReference>
<gene>
    <name evidence="15" type="ORF">NCCP1664_01550</name>
</gene>
<evidence type="ECO:0000256" key="6">
    <source>
        <dbReference type="ARBA" id="ARBA00022692"/>
    </source>
</evidence>
<evidence type="ECO:0000256" key="11">
    <source>
        <dbReference type="ARBA" id="ARBA00023136"/>
    </source>
</evidence>
<evidence type="ECO:0000256" key="7">
    <source>
        <dbReference type="ARBA" id="ARBA00022779"/>
    </source>
</evidence>
<dbReference type="InterPro" id="IPR046786">
    <property type="entry name" value="MotA_N"/>
</dbReference>
<feature type="transmembrane region" description="Helical" evidence="12">
    <location>
        <begin position="145"/>
        <end position="169"/>
    </location>
</feature>